<proteinExistence type="predicted"/>
<dbReference type="SMART" id="SM00743">
    <property type="entry name" value="Agenet"/>
    <property type="match status" value="1"/>
</dbReference>
<feature type="compositionally biased region" description="Low complexity" evidence="2">
    <location>
        <begin position="262"/>
        <end position="278"/>
    </location>
</feature>
<evidence type="ECO:0000259" key="3">
    <source>
        <dbReference type="PROSITE" id="PS50304"/>
    </source>
</evidence>
<dbReference type="PROSITE" id="PS50304">
    <property type="entry name" value="TUDOR"/>
    <property type="match status" value="1"/>
</dbReference>
<name>A0AAN8K0P7_PATCE</name>
<dbReference type="GO" id="GO:0006310">
    <property type="term" value="P:DNA recombination"/>
    <property type="evidence" value="ECO:0007669"/>
    <property type="project" value="UniProtKB-KW"/>
</dbReference>
<evidence type="ECO:0000313" key="4">
    <source>
        <dbReference type="EMBL" id="KAK6185675.1"/>
    </source>
</evidence>
<dbReference type="AlphaFoldDB" id="A0AAN8K0P7"/>
<dbReference type="GO" id="GO:0015074">
    <property type="term" value="P:DNA integration"/>
    <property type="evidence" value="ECO:0007669"/>
    <property type="project" value="InterPro"/>
</dbReference>
<feature type="compositionally biased region" description="Polar residues" evidence="2">
    <location>
        <begin position="209"/>
        <end position="227"/>
    </location>
</feature>
<dbReference type="CDD" id="cd04508">
    <property type="entry name" value="Tudor_SF"/>
    <property type="match status" value="1"/>
</dbReference>
<dbReference type="Proteomes" id="UP001347796">
    <property type="component" value="Unassembled WGS sequence"/>
</dbReference>
<dbReference type="InterPro" id="IPR002999">
    <property type="entry name" value="Tudor"/>
</dbReference>
<gene>
    <name evidence="4" type="ORF">SNE40_007856</name>
</gene>
<feature type="region of interest" description="Disordered" evidence="2">
    <location>
        <begin position="186"/>
        <end position="280"/>
    </location>
</feature>
<feature type="compositionally biased region" description="Polar residues" evidence="2">
    <location>
        <begin position="191"/>
        <end position="201"/>
    </location>
</feature>
<feature type="region of interest" description="Disordered" evidence="2">
    <location>
        <begin position="93"/>
        <end position="123"/>
    </location>
</feature>
<evidence type="ECO:0000256" key="2">
    <source>
        <dbReference type="SAM" id="MobiDB-lite"/>
    </source>
</evidence>
<feature type="compositionally biased region" description="Acidic residues" evidence="2">
    <location>
        <begin position="229"/>
        <end position="252"/>
    </location>
</feature>
<feature type="region of interest" description="Disordered" evidence="2">
    <location>
        <begin position="418"/>
        <end position="445"/>
    </location>
</feature>
<dbReference type="InterPro" id="IPR014002">
    <property type="entry name" value="Agenet_dom_plant"/>
</dbReference>
<dbReference type="PANTHER" id="PTHR33480:SF1">
    <property type="entry name" value="TYR RECOMBINASE DOMAIN-CONTAINING PROTEIN"/>
    <property type="match status" value="1"/>
</dbReference>
<accession>A0AAN8K0P7</accession>
<dbReference type="EMBL" id="JAZGQO010000006">
    <property type="protein sequence ID" value="KAK6185675.1"/>
    <property type="molecule type" value="Genomic_DNA"/>
</dbReference>
<dbReference type="InterPro" id="IPR011010">
    <property type="entry name" value="DNA_brk_join_enz"/>
</dbReference>
<evidence type="ECO:0000256" key="1">
    <source>
        <dbReference type="ARBA" id="ARBA00023172"/>
    </source>
</evidence>
<protein>
    <recommendedName>
        <fullName evidence="3">Tudor domain-containing protein</fullName>
    </recommendedName>
</protein>
<dbReference type="SMART" id="SM00333">
    <property type="entry name" value="TUDOR"/>
    <property type="match status" value="1"/>
</dbReference>
<sequence length="971" mass="111004">MDVEPIQSDFQEGDEIDALWPPDGHWYSATILKISKTGKYVYVYYVDDGMKRRLFRNQIRTMTSKEDSQEPVFRSPLLESSIEAAVPRLPVPVTEESVSKSTKTITKEAPSKQTQPQGVSTSCEPIAHESVSTSLEPVSQESVWKSVEITTQEAVETVTQESVSRSLEPLSQEVMSKSVETITQDAVEPITQESVSGAESQNLRERLTKPQQTTPVITSTTNEQMVVSESEDFSETESEYVPDSNPESDESEIFPYTKPSKKTATSSSSPSVTSTSTTQKYHTTNDNCITVLATNNSAGRKWDKKHYCNYCGIPQSKLPRHLYTIHTDEPEVFKILQTEDKQLKSNLLCKLRNLGNHKHNCEVIRKNQGSLIVSYRPYNTEVDPNDYSPCIHCYGYYVRRELWKHNCCLNPSKRKLDDNLEDGENPDKTAKRPRKKERVARKSKLLKPAPAGVSNALNALLAPMKSDEISRIVKSDHLITELAKREYLNSGHDIDQHNYIRTKLREIGRLLYFLRKNDQNKNACLEYYINPLHFSKIIAALRDVAGFNADTHQFDTPSLALKIGHTIKKCAMIVKANALEAGDMAKVSTAENFHKLCELKWSIEISSHALRTLYQAKRNNPEKLPQHEDVVRMSEYLNKNVSELTEKLSYESGNEFKTAWKQLNEITLCQVMIFNRRRQGEVSRMKVEDFEKKHLTTVDDMCNSLTEIEKNLCKIFEVAEIVGKKGRTVPILLTSRMIDTLNNLISKRLEAGVMPFNNYLFPCTHYSSMGHIRASDSIRKHAEVAELKDPLQMRSTKLRKQVATSSQLLALKENEIELLATFMGHDVRVHKEYYQLPDNVLRVTKLARLFTAMENGTIHQYKGKTLDDISFDGVDMSEEEDVDMSEDDEQLDVYKEEEIVKSNKEKRKWSDEAIMAVSSLKGILHLRLPGKKEIMEVKQRFPCLNDRTWRNIKDYLRNNRAKILGNSQENF</sequence>
<feature type="compositionally biased region" description="Polar residues" evidence="2">
    <location>
        <begin position="111"/>
        <end position="123"/>
    </location>
</feature>
<evidence type="ECO:0000313" key="5">
    <source>
        <dbReference type="Proteomes" id="UP001347796"/>
    </source>
</evidence>
<organism evidence="4 5">
    <name type="scientific">Patella caerulea</name>
    <name type="common">Rayed Mediterranean limpet</name>
    <dbReference type="NCBI Taxonomy" id="87958"/>
    <lineage>
        <taxon>Eukaryota</taxon>
        <taxon>Metazoa</taxon>
        <taxon>Spiralia</taxon>
        <taxon>Lophotrochozoa</taxon>
        <taxon>Mollusca</taxon>
        <taxon>Gastropoda</taxon>
        <taxon>Patellogastropoda</taxon>
        <taxon>Patelloidea</taxon>
        <taxon>Patellidae</taxon>
        <taxon>Patella</taxon>
    </lineage>
</organism>
<dbReference type="Gene3D" id="1.10.443.10">
    <property type="entry name" value="Intergrase catalytic core"/>
    <property type="match status" value="1"/>
</dbReference>
<dbReference type="InterPro" id="IPR013762">
    <property type="entry name" value="Integrase-like_cat_sf"/>
</dbReference>
<feature type="domain" description="Tudor" evidence="3">
    <location>
        <begin position="9"/>
        <end position="69"/>
    </location>
</feature>
<dbReference type="SUPFAM" id="SSF63748">
    <property type="entry name" value="Tudor/PWWP/MBT"/>
    <property type="match status" value="1"/>
</dbReference>
<reference evidence="4 5" key="1">
    <citation type="submission" date="2024-01" db="EMBL/GenBank/DDBJ databases">
        <title>The genome of the rayed Mediterranean limpet Patella caerulea (Linnaeus, 1758).</title>
        <authorList>
            <person name="Anh-Thu Weber A."/>
            <person name="Halstead-Nussloch G."/>
        </authorList>
    </citation>
    <scope>NUCLEOTIDE SEQUENCE [LARGE SCALE GENOMIC DNA]</scope>
    <source>
        <strain evidence="4">AATW-2023a</strain>
        <tissue evidence="4">Whole specimen</tissue>
    </source>
</reference>
<dbReference type="PANTHER" id="PTHR33480">
    <property type="entry name" value="SET DOMAIN-CONTAINING PROTEIN-RELATED"/>
    <property type="match status" value="1"/>
</dbReference>
<keyword evidence="5" id="KW-1185">Reference proteome</keyword>
<feature type="compositionally biased region" description="Basic residues" evidence="2">
    <location>
        <begin position="431"/>
        <end position="445"/>
    </location>
</feature>
<dbReference type="Gene3D" id="2.30.30.140">
    <property type="match status" value="1"/>
</dbReference>
<dbReference type="SUPFAM" id="SSF56349">
    <property type="entry name" value="DNA breaking-rejoining enzymes"/>
    <property type="match status" value="1"/>
</dbReference>
<keyword evidence="1" id="KW-0233">DNA recombination</keyword>
<comment type="caution">
    <text evidence="4">The sequence shown here is derived from an EMBL/GenBank/DDBJ whole genome shotgun (WGS) entry which is preliminary data.</text>
</comment>
<dbReference type="GO" id="GO:0003677">
    <property type="term" value="F:DNA binding"/>
    <property type="evidence" value="ECO:0007669"/>
    <property type="project" value="InterPro"/>
</dbReference>